<proteinExistence type="predicted"/>
<gene>
    <name evidence="1" type="ORF">g.32992</name>
</gene>
<name>A0A1B6HVC5_9HEMI</name>
<sequence length="191" mass="21145">MMVLEGDIEVEVDLVAEVGLVEDLIEMAKKVDIEVEEEAGVEVGLMISVQVEGDLILKTESLEEVERVVVLEVEEEERVDLVEVEVEKVDLVVEEDEIMDLEGEEVVLVVVEEEVLTHRENLEAGPPGEDLVEVVEEEAATVEEVVDPLGVTTVLTITMEALVVPETHRDSEVVHQLDEEVVQPTEVEVVS</sequence>
<organism evidence="1">
    <name type="scientific">Homalodisca liturata</name>
    <dbReference type="NCBI Taxonomy" id="320908"/>
    <lineage>
        <taxon>Eukaryota</taxon>
        <taxon>Metazoa</taxon>
        <taxon>Ecdysozoa</taxon>
        <taxon>Arthropoda</taxon>
        <taxon>Hexapoda</taxon>
        <taxon>Insecta</taxon>
        <taxon>Pterygota</taxon>
        <taxon>Neoptera</taxon>
        <taxon>Paraneoptera</taxon>
        <taxon>Hemiptera</taxon>
        <taxon>Auchenorrhyncha</taxon>
        <taxon>Membracoidea</taxon>
        <taxon>Cicadellidae</taxon>
        <taxon>Cicadellinae</taxon>
        <taxon>Proconiini</taxon>
        <taxon>Homalodisca</taxon>
    </lineage>
</organism>
<accession>A0A1B6HVC5</accession>
<reference evidence="1" key="1">
    <citation type="submission" date="2015-11" db="EMBL/GenBank/DDBJ databases">
        <title>De novo transcriptome assembly of four potential Pierce s Disease insect vectors from Arizona vineyards.</title>
        <authorList>
            <person name="Tassone E.E."/>
        </authorList>
    </citation>
    <scope>NUCLEOTIDE SEQUENCE</scope>
</reference>
<evidence type="ECO:0000313" key="1">
    <source>
        <dbReference type="EMBL" id="JAS78628.1"/>
    </source>
</evidence>
<dbReference type="EMBL" id="GECU01029078">
    <property type="protein sequence ID" value="JAS78628.1"/>
    <property type="molecule type" value="Transcribed_RNA"/>
</dbReference>
<protein>
    <submittedName>
        <fullName evidence="1">Uncharacterized protein</fullName>
    </submittedName>
</protein>
<dbReference type="AlphaFoldDB" id="A0A1B6HVC5"/>